<feature type="compositionally biased region" description="Acidic residues" evidence="7">
    <location>
        <begin position="1"/>
        <end position="22"/>
    </location>
</feature>
<evidence type="ECO:0000256" key="2">
    <source>
        <dbReference type="ARBA" id="ARBA00022574"/>
    </source>
</evidence>
<dbReference type="PANTHER" id="PTHR45903">
    <property type="entry name" value="GLUTAMATE-RICH WD REPEAT-CONTAINING PROTEIN 1"/>
    <property type="match status" value="1"/>
</dbReference>
<dbReference type="GO" id="GO:0042254">
    <property type="term" value="P:ribosome biogenesis"/>
    <property type="evidence" value="ECO:0007669"/>
    <property type="project" value="TreeGrafter"/>
</dbReference>
<dbReference type="PRINTS" id="PR00320">
    <property type="entry name" value="GPROTEINBRPT"/>
</dbReference>
<feature type="repeat" description="WD" evidence="6">
    <location>
        <begin position="338"/>
        <end position="380"/>
    </location>
</feature>
<organism evidence="9">
    <name type="scientific">Amphimedon queenslandica</name>
    <name type="common">Sponge</name>
    <dbReference type="NCBI Taxonomy" id="400682"/>
    <lineage>
        <taxon>Eukaryota</taxon>
        <taxon>Metazoa</taxon>
        <taxon>Porifera</taxon>
        <taxon>Demospongiae</taxon>
        <taxon>Heteroscleromorpha</taxon>
        <taxon>Haplosclerida</taxon>
        <taxon>Niphatidae</taxon>
        <taxon>Amphimedon</taxon>
    </lineage>
</organism>
<protein>
    <recommendedName>
        <fullName evidence="5">Glutamate-rich WD repeat-containing protein 1</fullName>
    </recommendedName>
</protein>
<feature type="compositionally biased region" description="Acidic residues" evidence="7">
    <location>
        <begin position="110"/>
        <end position="125"/>
    </location>
</feature>
<dbReference type="Proteomes" id="UP000007879">
    <property type="component" value="Unassembled WGS sequence"/>
</dbReference>
<dbReference type="Gene3D" id="2.130.10.10">
    <property type="entry name" value="YVTN repeat-like/Quinoprotein amine dehydrogenase"/>
    <property type="match status" value="1"/>
</dbReference>
<dbReference type="InterPro" id="IPR001680">
    <property type="entry name" value="WD40_rpt"/>
</dbReference>
<dbReference type="OrthoDB" id="2161379at2759"/>
<dbReference type="EnsemblMetazoa" id="XM_011407053.2">
    <property type="protein sequence ID" value="XP_011405355.1"/>
    <property type="gene ID" value="LOC100637470"/>
</dbReference>
<evidence type="ECO:0000313" key="9">
    <source>
        <dbReference type="EnsemblMetazoa" id="Aqu2.1.26116_001"/>
    </source>
</evidence>
<dbReference type="PROSITE" id="PS00678">
    <property type="entry name" value="WD_REPEATS_1"/>
    <property type="match status" value="1"/>
</dbReference>
<comment type="subcellular location">
    <subcellularLocation>
        <location evidence="1">Nucleus</location>
    </subcellularLocation>
</comment>
<reference evidence="10" key="1">
    <citation type="journal article" date="2010" name="Nature">
        <title>The Amphimedon queenslandica genome and the evolution of animal complexity.</title>
        <authorList>
            <person name="Srivastava M."/>
            <person name="Simakov O."/>
            <person name="Chapman J."/>
            <person name="Fahey B."/>
            <person name="Gauthier M.E."/>
            <person name="Mitros T."/>
            <person name="Richards G.S."/>
            <person name="Conaco C."/>
            <person name="Dacre M."/>
            <person name="Hellsten U."/>
            <person name="Larroux C."/>
            <person name="Putnam N.H."/>
            <person name="Stanke M."/>
            <person name="Adamska M."/>
            <person name="Darling A."/>
            <person name="Degnan S.M."/>
            <person name="Oakley T.H."/>
            <person name="Plachetzki D.C."/>
            <person name="Zhai Y."/>
            <person name="Adamski M."/>
            <person name="Calcino A."/>
            <person name="Cummins S.F."/>
            <person name="Goodstein D.M."/>
            <person name="Harris C."/>
            <person name="Jackson D.J."/>
            <person name="Leys S.P."/>
            <person name="Shu S."/>
            <person name="Woodcroft B.J."/>
            <person name="Vervoort M."/>
            <person name="Kosik K.S."/>
            <person name="Manning G."/>
            <person name="Degnan B.M."/>
            <person name="Rokhsar D.S."/>
        </authorList>
    </citation>
    <scope>NUCLEOTIDE SEQUENCE [LARGE SCALE GENOMIC DNA]</scope>
</reference>
<dbReference type="GO" id="GO:0005730">
    <property type="term" value="C:nucleolus"/>
    <property type="evidence" value="ECO:0007669"/>
    <property type="project" value="TreeGrafter"/>
</dbReference>
<keyword evidence="3" id="KW-0677">Repeat</keyword>
<gene>
    <name evidence="9" type="primary">100637470</name>
</gene>
<dbReference type="InterPro" id="IPR019775">
    <property type="entry name" value="WD40_repeat_CS"/>
</dbReference>
<dbReference type="InterPro" id="IPR022052">
    <property type="entry name" value="Histone-bd_RBBP4-like_N"/>
</dbReference>
<dbReference type="Pfam" id="PF12265">
    <property type="entry name" value="CAF1C_H4-bd"/>
    <property type="match status" value="1"/>
</dbReference>
<dbReference type="SUPFAM" id="SSF50978">
    <property type="entry name" value="WD40 repeat-like"/>
    <property type="match status" value="1"/>
</dbReference>
<dbReference type="Pfam" id="PF00400">
    <property type="entry name" value="WD40"/>
    <property type="match status" value="3"/>
</dbReference>
<dbReference type="InterPro" id="IPR015943">
    <property type="entry name" value="WD40/YVTN_repeat-like_dom_sf"/>
</dbReference>
<feature type="region of interest" description="Disordered" evidence="7">
    <location>
        <begin position="106"/>
        <end position="125"/>
    </location>
</feature>
<evidence type="ECO:0000256" key="4">
    <source>
        <dbReference type="ARBA" id="ARBA00023242"/>
    </source>
</evidence>
<dbReference type="PANTHER" id="PTHR45903:SF1">
    <property type="entry name" value="GLUTAMATE-RICH WD REPEAT-CONTAINING PROTEIN 1"/>
    <property type="match status" value="1"/>
</dbReference>
<evidence type="ECO:0000256" key="7">
    <source>
        <dbReference type="SAM" id="MobiDB-lite"/>
    </source>
</evidence>
<dbReference type="InterPro" id="IPR051972">
    <property type="entry name" value="Glutamate-rich_WD_repeat"/>
</dbReference>
<accession>A0A1X7UF59</accession>
<keyword evidence="2 6" id="KW-0853">WD repeat</keyword>
<dbReference type="KEGG" id="aqu:100637470"/>
<feature type="region of interest" description="Disordered" evidence="7">
    <location>
        <begin position="1"/>
        <end position="23"/>
    </location>
</feature>
<dbReference type="PROSITE" id="PS50082">
    <property type="entry name" value="WD_REPEATS_2"/>
    <property type="match status" value="3"/>
</dbReference>
<dbReference type="PROSITE" id="PS50294">
    <property type="entry name" value="WD_REPEATS_REGION"/>
    <property type="match status" value="3"/>
</dbReference>
<evidence type="ECO:0000256" key="5">
    <source>
        <dbReference type="ARBA" id="ARBA00040876"/>
    </source>
</evidence>
<feature type="repeat" description="WD" evidence="6">
    <location>
        <begin position="290"/>
        <end position="324"/>
    </location>
</feature>
<evidence type="ECO:0000313" key="10">
    <source>
        <dbReference type="Proteomes" id="UP000007879"/>
    </source>
</evidence>
<dbReference type="eggNOG" id="KOG0302">
    <property type="taxonomic scope" value="Eukaryota"/>
</dbReference>
<feature type="repeat" description="WD" evidence="6">
    <location>
        <begin position="243"/>
        <end position="278"/>
    </location>
</feature>
<evidence type="ECO:0000256" key="3">
    <source>
        <dbReference type="ARBA" id="ARBA00022737"/>
    </source>
</evidence>
<evidence type="ECO:0000259" key="8">
    <source>
        <dbReference type="Pfam" id="PF12265"/>
    </source>
</evidence>
<keyword evidence="4" id="KW-0539">Nucleus</keyword>
<dbReference type="SMART" id="SM00320">
    <property type="entry name" value="WD40"/>
    <property type="match status" value="5"/>
</dbReference>
<dbReference type="InterPro" id="IPR020472">
    <property type="entry name" value="WD40_PAC1"/>
</dbReference>
<keyword evidence="10" id="KW-1185">Reference proteome</keyword>
<dbReference type="AlphaFoldDB" id="A0A1X7UF59"/>
<dbReference type="STRING" id="400682.A0A1X7UF59"/>
<dbReference type="InterPro" id="IPR036322">
    <property type="entry name" value="WD40_repeat_dom_sf"/>
</dbReference>
<reference evidence="9" key="2">
    <citation type="submission" date="2017-05" db="UniProtKB">
        <authorList>
            <consortium name="EnsemblMetazoa"/>
        </authorList>
    </citation>
    <scope>IDENTIFICATION</scope>
</reference>
<dbReference type="InParanoid" id="A0A1X7UF59"/>
<evidence type="ECO:0000256" key="6">
    <source>
        <dbReference type="PROSITE-ProRule" id="PRU00221"/>
    </source>
</evidence>
<feature type="domain" description="Histone-binding protein RBBP4-like N-terminal" evidence="8">
    <location>
        <begin position="37"/>
        <end position="103"/>
    </location>
</feature>
<evidence type="ECO:0000256" key="1">
    <source>
        <dbReference type="ARBA" id="ARBA00004123"/>
    </source>
</evidence>
<proteinExistence type="predicted"/>
<sequence>MDEEEYVEEMEEEGEREEDDDKEVFIPGLSNQEGEGELVHDQSAYHMYHTAQTGAPCLSFDILKDSLGESRTTYPMTAYLVGGTQAELGKQNHIILMKMHQLHSTLKEPNEDDDESDDDELENESPELETVMIQHTSTINRIRVAPIRTSTIVATWAESGSVHLWDVSKHCLMLDSPGTGGAPSIRGHIEKPMHTFNGHKCEGYGLDWNEVVPGRMCSGDNNGNIHIWNYKEGGTWTVDKRPFTGHRNSIEDLQWSHDEPTVFTSCSSDGSIRVWDIRAPPTKGCMIALANAHESDVNVINWNKYEPYIVSGGDDCLLKIWDLRLIQSNQETAAVSMFSHHTKPVVSVEWNDNDSSVFASASEDNQIVQWDLSVEKDDEASISCQANDSLKDIPPQLLFIHQGQEEIKELHWHCQLPGVLVSTAGNGFNIFKTISV</sequence>
<dbReference type="EnsemblMetazoa" id="Aqu2.1.26116_001">
    <property type="protein sequence ID" value="Aqu2.1.26116_001"/>
    <property type="gene ID" value="Aqu2.1.26116"/>
</dbReference>
<name>A0A1X7UF59_AMPQE</name>